<evidence type="ECO:0000256" key="3">
    <source>
        <dbReference type="ARBA" id="ARBA00022679"/>
    </source>
</evidence>
<evidence type="ECO:0000313" key="15">
    <source>
        <dbReference type="EMBL" id="KAI9553919.1"/>
    </source>
</evidence>
<dbReference type="EC" id="2.4.1.221" evidence="1"/>
<dbReference type="Gene3D" id="2.40.10.10">
    <property type="entry name" value="Trypsin-like serine proteases"/>
    <property type="match status" value="1"/>
</dbReference>
<evidence type="ECO:0000259" key="14">
    <source>
        <dbReference type="PROSITE" id="PS50240"/>
    </source>
</evidence>
<dbReference type="PANTHER" id="PTHR24252">
    <property type="entry name" value="ACROSIN-RELATED"/>
    <property type="match status" value="1"/>
</dbReference>
<name>A0AAD5PR49_9CRUS</name>
<proteinExistence type="predicted"/>
<feature type="region of interest" description="Disordered" evidence="12">
    <location>
        <begin position="476"/>
        <end position="528"/>
    </location>
</feature>
<dbReference type="FunFam" id="2.40.10.10:FF:000006">
    <property type="entry name" value="Serine proteinase stubble"/>
    <property type="match status" value="1"/>
</dbReference>
<dbReference type="SMART" id="SM00020">
    <property type="entry name" value="Tryp_SPc"/>
    <property type="match status" value="1"/>
</dbReference>
<feature type="domain" description="Peptidase S1" evidence="14">
    <location>
        <begin position="799"/>
        <end position="1042"/>
    </location>
</feature>
<dbReference type="SUPFAM" id="SSF50494">
    <property type="entry name" value="Trypsin-like serine proteases"/>
    <property type="match status" value="1"/>
</dbReference>
<keyword evidence="16" id="KW-1185">Reference proteome</keyword>
<dbReference type="PROSITE" id="PS50240">
    <property type="entry name" value="TRYPSIN_DOM"/>
    <property type="match status" value="1"/>
</dbReference>
<dbReference type="Pfam" id="PF10250">
    <property type="entry name" value="O-FucT"/>
    <property type="match status" value="1"/>
</dbReference>
<dbReference type="Proteomes" id="UP000820818">
    <property type="component" value="Linkage Group LG8"/>
</dbReference>
<evidence type="ECO:0000313" key="16">
    <source>
        <dbReference type="Proteomes" id="UP000820818"/>
    </source>
</evidence>
<dbReference type="CDD" id="cd11298">
    <property type="entry name" value="O-FucT-2"/>
    <property type="match status" value="1"/>
</dbReference>
<dbReference type="GO" id="GO:0004252">
    <property type="term" value="F:serine-type endopeptidase activity"/>
    <property type="evidence" value="ECO:0007669"/>
    <property type="project" value="InterPro"/>
</dbReference>
<evidence type="ECO:0000256" key="9">
    <source>
        <dbReference type="ARBA" id="ARBA00047273"/>
    </source>
</evidence>
<dbReference type="Gene3D" id="3.40.50.11350">
    <property type="match status" value="1"/>
</dbReference>
<organism evidence="15 16">
    <name type="scientific">Daphnia sinensis</name>
    <dbReference type="NCBI Taxonomy" id="1820382"/>
    <lineage>
        <taxon>Eukaryota</taxon>
        <taxon>Metazoa</taxon>
        <taxon>Ecdysozoa</taxon>
        <taxon>Arthropoda</taxon>
        <taxon>Crustacea</taxon>
        <taxon>Branchiopoda</taxon>
        <taxon>Diplostraca</taxon>
        <taxon>Cladocera</taxon>
        <taxon>Anomopoda</taxon>
        <taxon>Daphniidae</taxon>
        <taxon>Daphnia</taxon>
        <taxon>Daphnia similis group</taxon>
    </lineage>
</organism>
<dbReference type="InterPro" id="IPR043504">
    <property type="entry name" value="Peptidase_S1_PA_chymotrypsin"/>
</dbReference>
<feature type="compositionally biased region" description="Polar residues" evidence="12">
    <location>
        <begin position="750"/>
        <end position="764"/>
    </location>
</feature>
<dbReference type="InterPro" id="IPR001254">
    <property type="entry name" value="Trypsin_dom"/>
</dbReference>
<feature type="compositionally biased region" description="Polar residues" evidence="12">
    <location>
        <begin position="483"/>
        <end position="508"/>
    </location>
</feature>
<keyword evidence="13" id="KW-0732">Signal</keyword>
<dbReference type="AlphaFoldDB" id="A0AAD5PR49"/>
<feature type="signal peptide" evidence="13">
    <location>
        <begin position="1"/>
        <end position="25"/>
    </location>
</feature>
<evidence type="ECO:0000256" key="2">
    <source>
        <dbReference type="ARBA" id="ARBA00022670"/>
    </source>
</evidence>
<feature type="compositionally biased region" description="Low complexity" evidence="12">
    <location>
        <begin position="509"/>
        <end position="527"/>
    </location>
</feature>
<dbReference type="PROSITE" id="PS00134">
    <property type="entry name" value="TRYPSIN_HIS"/>
    <property type="match status" value="1"/>
</dbReference>
<evidence type="ECO:0000256" key="1">
    <source>
        <dbReference type="ARBA" id="ARBA00012196"/>
    </source>
</evidence>
<protein>
    <recommendedName>
        <fullName evidence="1">peptide-O-fucosyltransferase</fullName>
        <ecNumber evidence="1">2.4.1.221</ecNumber>
    </recommendedName>
</protein>
<keyword evidence="3" id="KW-0808">Transferase</keyword>
<evidence type="ECO:0000256" key="10">
    <source>
        <dbReference type="ARBA" id="ARBA00048647"/>
    </source>
</evidence>
<evidence type="ECO:0000256" key="8">
    <source>
        <dbReference type="ARBA" id="ARBA00023277"/>
    </source>
</evidence>
<comment type="caution">
    <text evidence="15">The sequence shown here is derived from an EMBL/GenBank/DDBJ whole genome shotgun (WGS) entry which is preliminary data.</text>
</comment>
<dbReference type="InterPro" id="IPR033116">
    <property type="entry name" value="TRYPSIN_SER"/>
</dbReference>
<dbReference type="GO" id="GO:0046922">
    <property type="term" value="F:peptide-O-fucosyltransferase activity"/>
    <property type="evidence" value="ECO:0007669"/>
    <property type="project" value="UniProtKB-EC"/>
</dbReference>
<feature type="region of interest" description="Disordered" evidence="12">
    <location>
        <begin position="685"/>
        <end position="706"/>
    </location>
</feature>
<dbReference type="PRINTS" id="PR00722">
    <property type="entry name" value="CHYMOTRYPSIN"/>
</dbReference>
<comment type="catalytic activity">
    <reaction evidence="10">
        <text>L-seryl-[protein] + GDP-beta-L-fucose = 3-O-(alpha-L-fucosyl)-L-seryl-[protein] + GDP + H(+)</text>
        <dbReference type="Rhea" id="RHEA:63644"/>
        <dbReference type="Rhea" id="RHEA-COMP:9863"/>
        <dbReference type="Rhea" id="RHEA-COMP:17914"/>
        <dbReference type="ChEBI" id="CHEBI:15378"/>
        <dbReference type="ChEBI" id="CHEBI:29999"/>
        <dbReference type="ChEBI" id="CHEBI:57273"/>
        <dbReference type="ChEBI" id="CHEBI:58189"/>
        <dbReference type="ChEBI" id="CHEBI:189632"/>
        <dbReference type="EC" id="2.4.1.221"/>
    </reaction>
    <physiologicalReaction direction="left-to-right" evidence="10">
        <dbReference type="Rhea" id="RHEA:63645"/>
    </physiologicalReaction>
</comment>
<evidence type="ECO:0000256" key="7">
    <source>
        <dbReference type="ARBA" id="ARBA00023253"/>
    </source>
</evidence>
<dbReference type="GO" id="GO:0006508">
    <property type="term" value="P:proteolysis"/>
    <property type="evidence" value="ECO:0007669"/>
    <property type="project" value="UniProtKB-KW"/>
</dbReference>
<evidence type="ECO:0000256" key="12">
    <source>
        <dbReference type="SAM" id="MobiDB-lite"/>
    </source>
</evidence>
<dbReference type="GO" id="GO:0006004">
    <property type="term" value="P:fucose metabolic process"/>
    <property type="evidence" value="ECO:0007669"/>
    <property type="project" value="UniProtKB-KW"/>
</dbReference>
<feature type="chain" id="PRO_5042143990" description="peptide-O-fucosyltransferase" evidence="13">
    <location>
        <begin position="26"/>
        <end position="1042"/>
    </location>
</feature>
<feature type="region of interest" description="Disordered" evidence="12">
    <location>
        <begin position="731"/>
        <end position="772"/>
    </location>
</feature>
<dbReference type="PROSITE" id="PS00135">
    <property type="entry name" value="TRYPSIN_SER"/>
    <property type="match status" value="1"/>
</dbReference>
<evidence type="ECO:0000256" key="13">
    <source>
        <dbReference type="SAM" id="SignalP"/>
    </source>
</evidence>
<evidence type="ECO:0000256" key="4">
    <source>
        <dbReference type="ARBA" id="ARBA00022801"/>
    </source>
</evidence>
<evidence type="ECO:0000256" key="6">
    <source>
        <dbReference type="ARBA" id="ARBA00023157"/>
    </source>
</evidence>
<dbReference type="InterPro" id="IPR009003">
    <property type="entry name" value="Peptidase_S1_PA"/>
</dbReference>
<keyword evidence="8" id="KW-0119">Carbohydrate metabolism</keyword>
<dbReference type="EMBL" id="WJBH02000008">
    <property type="protein sequence ID" value="KAI9553919.1"/>
    <property type="molecule type" value="Genomic_DNA"/>
</dbReference>
<comment type="catalytic activity">
    <reaction evidence="9">
        <text>L-threonyl-[protein] + GDP-beta-L-fucose = 3-O-(alpha-L-fucosyl)-L-threonyl-[protein] + GDP + H(+)</text>
        <dbReference type="Rhea" id="RHEA:70491"/>
        <dbReference type="Rhea" id="RHEA-COMP:11060"/>
        <dbReference type="Rhea" id="RHEA-COMP:17915"/>
        <dbReference type="ChEBI" id="CHEBI:15378"/>
        <dbReference type="ChEBI" id="CHEBI:30013"/>
        <dbReference type="ChEBI" id="CHEBI:57273"/>
        <dbReference type="ChEBI" id="CHEBI:58189"/>
        <dbReference type="ChEBI" id="CHEBI:189631"/>
        <dbReference type="EC" id="2.4.1.221"/>
    </reaction>
    <physiologicalReaction direction="left-to-right" evidence="9">
        <dbReference type="Rhea" id="RHEA:70492"/>
    </physiologicalReaction>
</comment>
<keyword evidence="6" id="KW-1015">Disulfide bond</keyword>
<feature type="compositionally biased region" description="Polar residues" evidence="12">
    <location>
        <begin position="686"/>
        <end position="698"/>
    </location>
</feature>
<gene>
    <name evidence="15" type="ORF">GHT06_019189</name>
</gene>
<dbReference type="Gene3D" id="3.40.50.11340">
    <property type="match status" value="1"/>
</dbReference>
<dbReference type="Pfam" id="PF00089">
    <property type="entry name" value="Trypsin"/>
    <property type="match status" value="1"/>
</dbReference>
<reference evidence="15 16" key="1">
    <citation type="submission" date="2022-05" db="EMBL/GenBank/DDBJ databases">
        <title>A multi-omics perspective on studying reproductive biology in Daphnia sinensis.</title>
        <authorList>
            <person name="Jia J."/>
        </authorList>
    </citation>
    <scope>NUCLEOTIDE SEQUENCE [LARGE SCALE GENOMIC DNA]</scope>
    <source>
        <strain evidence="15 16">WSL</strain>
    </source>
</reference>
<keyword evidence="5 11" id="KW-0720">Serine protease</keyword>
<keyword evidence="2 11" id="KW-0645">Protease</keyword>
<keyword evidence="4 11" id="KW-0378">Hydrolase</keyword>
<accession>A0AAD5PR49</accession>
<dbReference type="FunFam" id="3.40.50.11340:FF:000007">
    <property type="entry name" value="GDP-fucose protein O-fucosyltransferase 2"/>
    <property type="match status" value="1"/>
</dbReference>
<sequence>MMLIPVRLHISFAALVVFNVVRLQASQVCDRGEVAGRNYLMYDLNPAEGFNLRRDVYIRIAVFVKRLQQHGDWVLVLPPWGPLPHWKSKDIGEQLKLPWKKFFNVESLVKYVTVKELSDLISEKKTLQVNQLIYLQHFQDGWSDGKWEEKYKFEECIKKPPYWETKDGVIKGWFWGFENIEAQNVSCLSFQGHYAKLLPILSKHSKTSGKVVMIDRGEIPLHDDYGGVNYWKARRSMRYSDHLYALANQFRREFLQSDDESDDTLLPSDWRDESLELKAKGGNYVCGHLRRQDFLYGRANDVPSLEFAAKQLEKIALLLDLQNIFVASDGTKQGSRLGNRLAMDFRFGMGLLLLSFLPLVFSASQTQNNLTTPSYQISRKPCYVKGQEGTCMFVWECVKTEGTPLGMCMERFMFGSCCAHDLDNNVVPKPSLSSMLATMASNYPPPIVPTNISSAATPSPPSILTTLITSVVPARNKTELETTKPSSVQPLTIPTDTSTDATLSNELAPTTSSGSSTVTSSPSHGTTLLIDSKTSTTIATSSTQAQIVESTTKPSVTKPVNPTLATAPPPIAPSINLLIPNNVVNLVAVPVASSPTTAQSLITTIQLLTTLQHPDALVALTVPSSHLSPVTTQSNLSAPLIELPDSSVNELNSTADIQITIPSATNKPVDQPYFHHVTTGVLPTTEAESTEPQSTQFESSTPSTVSPITTSFVTKPNIDVAEFIAVSASSTETVEVTSTSTESSSRKPESNVTPTSHKNTTSTESTRKPTLAVTSLPSSYNIECGVPPMLAEVAREERIVGGNNSKFGSWPWQVSVRRTSFFGFSSTHRCGGALLNELWVITAGHCVEDLLVSQIRMRMGEFDFSSVQEPYPFVERGVNKKIVHPKYNFFTYEYDLALVRLEEPITFQPNIAPICLPATDESLIGQNGTVTGWGRLSEGGTLPSMLQQVTVPIVSNDKCKDMFLKAGRHEYIPDIFMCAGFEEGGRDSCQGDSGGPLQIRGRDGKYFLGGIISWGIGCAEANLPGVCTRISKFTNWILENVT</sequence>
<feature type="compositionally biased region" description="Low complexity" evidence="12">
    <location>
        <begin position="731"/>
        <end position="743"/>
    </location>
</feature>
<dbReference type="InterPro" id="IPR018114">
    <property type="entry name" value="TRYPSIN_HIS"/>
</dbReference>
<dbReference type="PANTHER" id="PTHR24252:SF7">
    <property type="entry name" value="HYALIN"/>
    <property type="match status" value="1"/>
</dbReference>
<evidence type="ECO:0000256" key="11">
    <source>
        <dbReference type="RuleBase" id="RU363034"/>
    </source>
</evidence>
<dbReference type="CDD" id="cd00190">
    <property type="entry name" value="Tryp_SPc"/>
    <property type="match status" value="1"/>
</dbReference>
<dbReference type="InterPro" id="IPR019378">
    <property type="entry name" value="GDP-Fuc_O-FucTrfase"/>
</dbReference>
<evidence type="ECO:0000256" key="5">
    <source>
        <dbReference type="ARBA" id="ARBA00022825"/>
    </source>
</evidence>
<keyword evidence="7" id="KW-0294">Fucose metabolism</keyword>
<dbReference type="InterPro" id="IPR001314">
    <property type="entry name" value="Peptidase_S1A"/>
</dbReference>